<feature type="domain" description="Helicase C-terminal" evidence="11">
    <location>
        <begin position="540"/>
        <end position="701"/>
    </location>
</feature>
<evidence type="ECO:0000256" key="5">
    <source>
        <dbReference type="ARBA" id="ARBA00022840"/>
    </source>
</evidence>
<evidence type="ECO:0000313" key="12">
    <source>
        <dbReference type="EMBL" id="KJE90181.1"/>
    </source>
</evidence>
<dbReference type="AlphaFoldDB" id="A0A0D2U4V8"/>
<protein>
    <recommendedName>
        <fullName evidence="1">RNA helicase</fullName>
        <ecNumber evidence="1">3.6.4.13</ecNumber>
    </recommendedName>
</protein>
<evidence type="ECO:0000313" key="13">
    <source>
        <dbReference type="Proteomes" id="UP000008743"/>
    </source>
</evidence>
<evidence type="ECO:0000256" key="4">
    <source>
        <dbReference type="ARBA" id="ARBA00022806"/>
    </source>
</evidence>
<dbReference type="InterPro" id="IPR014001">
    <property type="entry name" value="Helicase_ATP-bd"/>
</dbReference>
<keyword evidence="2" id="KW-0547">Nucleotide-binding</keyword>
<dbReference type="PROSITE" id="PS51194">
    <property type="entry name" value="HELICASE_CTER"/>
    <property type="match status" value="1"/>
</dbReference>
<feature type="compositionally biased region" description="Basic and acidic residues" evidence="9">
    <location>
        <begin position="716"/>
        <end position="743"/>
    </location>
</feature>
<name>A0A0D2U4V8_CAPO3</name>
<dbReference type="SUPFAM" id="SSF52540">
    <property type="entry name" value="P-loop containing nucleoside triphosphate hydrolases"/>
    <property type="match status" value="1"/>
</dbReference>
<evidence type="ECO:0000259" key="10">
    <source>
        <dbReference type="PROSITE" id="PS51192"/>
    </source>
</evidence>
<comment type="similarity">
    <text evidence="7">Belongs to the DEAD box helicase family. DDX52/ROK1 subfamily.</text>
</comment>
<sequence length="759" mass="82960">MQAAFAQLSQGASFSRRDRAKLADDARPMQAQQGRSVPLNAGGLGAHIPAKLDFFASAPTPASASTATSASVSRGSKRAAESDGDDDDDDDQDDTRGRKKSVAAAASKKPRHQTEDLDDDDEGEADGANGAAGLNKKKAAKQASKAKDRRGKGTSADDEDEQQVHLFAQSKAQAVKSKAAKAKAGKSAADAEQQEAQDDAEAERRREINRHQQEVAVFRKQLGIHIHGAEAPEPMRTFDATNPRTNKPYFSKTVQRNVAALGFTEPTPIQMQTMPVLLQRTELLAHAPTGSGKTAAFALPIIEALDRHVSGGGVRALIISPTRELAQQIHREFSRLAEGRGLKISLLTKSVAAGAQLPTRGIVADDDSSDDEEDEEDEDEEDEDEDDDEDALSDDDVPTTKHKALKSAQKSKGKAPMAVTKSKKAPQMEVADEQPAVKPRVATPDFDVLVTTPMRLVNILRQVELSLASVEWLICDEADNLFGMGFLEQVDEILAACSNPNITRALFSATMPSGVEEVARTLLNQPLRVGIGAGNMATENVKQQLLFVGREEGKILAIQQMIQKGVRPPILVFVQSVDRAKQLHREMLYEKMNVDVIHAERTSLERETAIKNFRTGKTWFLIATELLARGMDFKGVNLVINFDFPQTAESYIHRIGRTGRAGRPGEAITFFTKEDSINLRTVVNVMKESGCDVPEWMLSLQKPNKSTRKRLAKKPIQRDDISATSAYDRERQAKRRQFIEHSKAKGKGANKPKAATKSQ</sequence>
<dbReference type="InterPro" id="IPR001650">
    <property type="entry name" value="Helicase_C-like"/>
</dbReference>
<feature type="compositionally biased region" description="Acidic residues" evidence="9">
    <location>
        <begin position="364"/>
        <end position="397"/>
    </location>
</feature>
<keyword evidence="6" id="KW-0694">RNA-binding</keyword>
<feature type="domain" description="Helicase ATP-binding" evidence="10">
    <location>
        <begin position="274"/>
        <end position="529"/>
    </location>
</feature>
<feature type="compositionally biased region" description="Acidic residues" evidence="9">
    <location>
        <begin position="116"/>
        <end position="125"/>
    </location>
</feature>
<feature type="compositionally biased region" description="Basic residues" evidence="9">
    <location>
        <begin position="400"/>
        <end position="413"/>
    </location>
</feature>
<reference evidence="13" key="1">
    <citation type="submission" date="2011-02" db="EMBL/GenBank/DDBJ databases">
        <title>The Genome Sequence of Capsaspora owczarzaki ATCC 30864.</title>
        <authorList>
            <person name="Russ C."/>
            <person name="Cuomo C."/>
            <person name="Burger G."/>
            <person name="Gray M.W."/>
            <person name="Holland P.W.H."/>
            <person name="King N."/>
            <person name="Lang F.B.F."/>
            <person name="Roger A.J."/>
            <person name="Ruiz-Trillo I."/>
            <person name="Young S.K."/>
            <person name="Zeng Q."/>
            <person name="Gargeya S."/>
            <person name="Alvarado L."/>
            <person name="Berlin A."/>
            <person name="Chapman S.B."/>
            <person name="Chen Z."/>
            <person name="Freedman E."/>
            <person name="Gellesch M."/>
            <person name="Goldberg J."/>
            <person name="Griggs A."/>
            <person name="Gujja S."/>
            <person name="Heilman E."/>
            <person name="Heiman D."/>
            <person name="Howarth C."/>
            <person name="Mehta T."/>
            <person name="Neiman D."/>
            <person name="Pearson M."/>
            <person name="Roberts A."/>
            <person name="Saif S."/>
            <person name="Shea T."/>
            <person name="Shenoy N."/>
            <person name="Sisk P."/>
            <person name="Stolte C."/>
            <person name="Sykes S."/>
            <person name="White J."/>
            <person name="Yandava C."/>
            <person name="Haas B."/>
            <person name="Nusbaum C."/>
            <person name="Birren B."/>
        </authorList>
    </citation>
    <scope>NUCLEOTIDE SEQUENCE</scope>
    <source>
        <strain evidence="13">ATCC 30864</strain>
    </source>
</reference>
<dbReference type="FunCoup" id="A0A0D2U4V8">
    <property type="interactions" value="521"/>
</dbReference>
<accession>A0A0D2U4V8</accession>
<dbReference type="InterPro" id="IPR027417">
    <property type="entry name" value="P-loop_NTPase"/>
</dbReference>
<feature type="compositionally biased region" description="Acidic residues" evidence="9">
    <location>
        <begin position="192"/>
        <end position="201"/>
    </location>
</feature>
<keyword evidence="13" id="KW-1185">Reference proteome</keyword>
<dbReference type="SMART" id="SM00490">
    <property type="entry name" value="HELICc"/>
    <property type="match status" value="1"/>
</dbReference>
<dbReference type="STRING" id="595528.A0A0D2U4V8"/>
<feature type="compositionally biased region" description="Basic and acidic residues" evidence="9">
    <location>
        <begin position="15"/>
        <end position="27"/>
    </location>
</feature>
<dbReference type="Gene3D" id="3.40.50.300">
    <property type="entry name" value="P-loop containing nucleotide triphosphate hydrolases"/>
    <property type="match status" value="2"/>
</dbReference>
<dbReference type="EC" id="3.6.4.13" evidence="1"/>
<dbReference type="PANTHER" id="PTHR47959:SF15">
    <property type="entry name" value="RNA HELICASE"/>
    <property type="match status" value="1"/>
</dbReference>
<dbReference type="InterPro" id="IPR050079">
    <property type="entry name" value="DEAD_box_RNA_helicase"/>
</dbReference>
<dbReference type="GO" id="GO:0003724">
    <property type="term" value="F:RNA helicase activity"/>
    <property type="evidence" value="ECO:0007669"/>
    <property type="project" value="UniProtKB-EC"/>
</dbReference>
<keyword evidence="5" id="KW-0067">ATP-binding</keyword>
<evidence type="ECO:0000256" key="6">
    <source>
        <dbReference type="ARBA" id="ARBA00022884"/>
    </source>
</evidence>
<dbReference type="Proteomes" id="UP000008743">
    <property type="component" value="Unassembled WGS sequence"/>
</dbReference>
<feature type="region of interest" description="Disordered" evidence="9">
    <location>
        <begin position="704"/>
        <end position="759"/>
    </location>
</feature>
<dbReference type="PROSITE" id="PS51192">
    <property type="entry name" value="HELICASE_ATP_BIND_1"/>
    <property type="match status" value="1"/>
</dbReference>
<dbReference type="InterPro" id="IPR011545">
    <property type="entry name" value="DEAD/DEAH_box_helicase_dom"/>
</dbReference>
<dbReference type="GO" id="GO:0016787">
    <property type="term" value="F:hydrolase activity"/>
    <property type="evidence" value="ECO:0007669"/>
    <property type="project" value="UniProtKB-KW"/>
</dbReference>
<dbReference type="CDD" id="cd17957">
    <property type="entry name" value="DEADc_DDX52"/>
    <property type="match status" value="1"/>
</dbReference>
<feature type="region of interest" description="Disordered" evidence="9">
    <location>
        <begin position="59"/>
        <end position="162"/>
    </location>
</feature>
<dbReference type="OrthoDB" id="360161at2759"/>
<dbReference type="SMART" id="SM00487">
    <property type="entry name" value="DEXDc"/>
    <property type="match status" value="1"/>
</dbReference>
<evidence type="ECO:0000259" key="11">
    <source>
        <dbReference type="PROSITE" id="PS51194"/>
    </source>
</evidence>
<evidence type="ECO:0000256" key="1">
    <source>
        <dbReference type="ARBA" id="ARBA00012552"/>
    </source>
</evidence>
<dbReference type="CDD" id="cd18787">
    <property type="entry name" value="SF2_C_DEAD"/>
    <property type="match status" value="1"/>
</dbReference>
<dbReference type="GO" id="GO:0003723">
    <property type="term" value="F:RNA binding"/>
    <property type="evidence" value="ECO:0007669"/>
    <property type="project" value="UniProtKB-KW"/>
</dbReference>
<keyword evidence="3" id="KW-0378">Hydrolase</keyword>
<dbReference type="Pfam" id="PF00271">
    <property type="entry name" value="Helicase_C"/>
    <property type="match status" value="1"/>
</dbReference>
<dbReference type="Pfam" id="PF00270">
    <property type="entry name" value="DEAD"/>
    <property type="match status" value="2"/>
</dbReference>
<feature type="compositionally biased region" description="Basic residues" evidence="9">
    <location>
        <begin position="705"/>
        <end position="715"/>
    </location>
</feature>
<feature type="region of interest" description="Disordered" evidence="9">
    <location>
        <begin position="358"/>
        <end position="436"/>
    </location>
</feature>
<dbReference type="PANTHER" id="PTHR47959">
    <property type="entry name" value="ATP-DEPENDENT RNA HELICASE RHLE-RELATED"/>
    <property type="match status" value="1"/>
</dbReference>
<feature type="region of interest" description="Disordered" evidence="9">
    <location>
        <begin position="1"/>
        <end position="45"/>
    </location>
</feature>
<evidence type="ECO:0000256" key="8">
    <source>
        <dbReference type="ARBA" id="ARBA00047984"/>
    </source>
</evidence>
<feature type="region of interest" description="Disordered" evidence="9">
    <location>
        <begin position="178"/>
        <end position="205"/>
    </location>
</feature>
<dbReference type="GO" id="GO:0030490">
    <property type="term" value="P:maturation of SSU-rRNA"/>
    <property type="evidence" value="ECO:0007669"/>
    <property type="project" value="InterPro"/>
</dbReference>
<comment type="catalytic activity">
    <reaction evidence="8">
        <text>ATP + H2O = ADP + phosphate + H(+)</text>
        <dbReference type="Rhea" id="RHEA:13065"/>
        <dbReference type="ChEBI" id="CHEBI:15377"/>
        <dbReference type="ChEBI" id="CHEBI:15378"/>
        <dbReference type="ChEBI" id="CHEBI:30616"/>
        <dbReference type="ChEBI" id="CHEBI:43474"/>
        <dbReference type="ChEBI" id="CHEBI:456216"/>
        <dbReference type="EC" id="3.6.4.13"/>
    </reaction>
</comment>
<proteinExistence type="inferred from homology"/>
<evidence type="ECO:0000256" key="2">
    <source>
        <dbReference type="ARBA" id="ARBA00022741"/>
    </source>
</evidence>
<gene>
    <name evidence="12" type="ORF">CAOG_008519</name>
</gene>
<evidence type="ECO:0000256" key="3">
    <source>
        <dbReference type="ARBA" id="ARBA00022801"/>
    </source>
</evidence>
<dbReference type="PhylomeDB" id="A0A0D2U4V8"/>
<dbReference type="EMBL" id="KE346361">
    <property type="protein sequence ID" value="KJE90181.1"/>
    <property type="molecule type" value="Genomic_DNA"/>
</dbReference>
<dbReference type="InParanoid" id="A0A0D2U4V8"/>
<feature type="compositionally biased region" description="Low complexity" evidence="9">
    <location>
        <begin position="59"/>
        <end position="71"/>
    </location>
</feature>
<organism evidence="12 13">
    <name type="scientific">Capsaspora owczarzaki (strain ATCC 30864)</name>
    <dbReference type="NCBI Taxonomy" id="595528"/>
    <lineage>
        <taxon>Eukaryota</taxon>
        <taxon>Filasterea</taxon>
        <taxon>Capsaspora</taxon>
    </lineage>
</organism>
<dbReference type="GO" id="GO:0005829">
    <property type="term" value="C:cytosol"/>
    <property type="evidence" value="ECO:0007669"/>
    <property type="project" value="TreeGrafter"/>
</dbReference>
<dbReference type="GO" id="GO:0005524">
    <property type="term" value="F:ATP binding"/>
    <property type="evidence" value="ECO:0007669"/>
    <property type="project" value="UniProtKB-KW"/>
</dbReference>
<feature type="compositionally biased region" description="Acidic residues" evidence="9">
    <location>
        <begin position="82"/>
        <end position="93"/>
    </location>
</feature>
<keyword evidence="4" id="KW-0347">Helicase</keyword>
<evidence type="ECO:0000256" key="9">
    <source>
        <dbReference type="SAM" id="MobiDB-lite"/>
    </source>
</evidence>
<evidence type="ECO:0000256" key="7">
    <source>
        <dbReference type="ARBA" id="ARBA00024355"/>
    </source>
</evidence>
<dbReference type="RefSeq" id="XP_011270100.1">
    <property type="nucleotide sequence ID" value="XM_011271798.1"/>
</dbReference>
<dbReference type="eggNOG" id="KOG0344">
    <property type="taxonomic scope" value="Eukaryota"/>
</dbReference>
<dbReference type="InterPro" id="IPR044764">
    <property type="entry name" value="DDX52/Rok1_DEADc"/>
</dbReference>